<comment type="caution">
    <text evidence="2">The sequence shown here is derived from an EMBL/GenBank/DDBJ whole genome shotgun (WGS) entry which is preliminary data.</text>
</comment>
<keyword evidence="2" id="KW-0808">Transferase</keyword>
<dbReference type="CDD" id="cd03794">
    <property type="entry name" value="GT4_WbuB-like"/>
    <property type="match status" value="1"/>
</dbReference>
<dbReference type="InterPro" id="IPR028098">
    <property type="entry name" value="Glyco_trans_4-like_N"/>
</dbReference>
<feature type="domain" description="Glycosyltransferase subfamily 4-like N-terminal" evidence="1">
    <location>
        <begin position="21"/>
        <end position="204"/>
    </location>
</feature>
<protein>
    <submittedName>
        <fullName evidence="2">Glycosyltransferase WbuB</fullName>
    </submittedName>
</protein>
<dbReference type="OMA" id="FECMGMG"/>
<accession>A0A202B538</accession>
<dbReference type="PANTHER" id="PTHR45947:SF3">
    <property type="entry name" value="SULFOQUINOVOSYL TRANSFERASE SQD2"/>
    <property type="match status" value="1"/>
</dbReference>
<proteinExistence type="predicted"/>
<evidence type="ECO:0000259" key="1">
    <source>
        <dbReference type="Pfam" id="PF13439"/>
    </source>
</evidence>
<dbReference type="EMBL" id="NHOO01000017">
    <property type="protein sequence ID" value="OVE46529.1"/>
    <property type="molecule type" value="Genomic_DNA"/>
</dbReference>
<dbReference type="GO" id="GO:0016758">
    <property type="term" value="F:hexosyltransferase activity"/>
    <property type="evidence" value="ECO:0007669"/>
    <property type="project" value="TreeGrafter"/>
</dbReference>
<keyword evidence="3" id="KW-1185">Reference proteome</keyword>
<name>A0A202B538_CHRVL</name>
<dbReference type="Proteomes" id="UP000196342">
    <property type="component" value="Unassembled WGS sequence"/>
</dbReference>
<dbReference type="PANTHER" id="PTHR45947">
    <property type="entry name" value="SULFOQUINOVOSYL TRANSFERASE SQD2"/>
    <property type="match status" value="1"/>
</dbReference>
<dbReference type="Pfam" id="PF13439">
    <property type="entry name" value="Glyco_transf_4"/>
    <property type="match status" value="1"/>
</dbReference>
<dbReference type="InterPro" id="IPR050194">
    <property type="entry name" value="Glycosyltransferase_grp1"/>
</dbReference>
<dbReference type="Pfam" id="PF13692">
    <property type="entry name" value="Glyco_trans_1_4"/>
    <property type="match status" value="1"/>
</dbReference>
<dbReference type="Gene3D" id="3.40.50.2000">
    <property type="entry name" value="Glycogen Phosphorylase B"/>
    <property type="match status" value="2"/>
</dbReference>
<gene>
    <name evidence="2" type="ORF">CBW21_17950</name>
</gene>
<dbReference type="SUPFAM" id="SSF53756">
    <property type="entry name" value="UDP-Glycosyltransferase/glycogen phosphorylase"/>
    <property type="match status" value="1"/>
</dbReference>
<sequence>MHILFLTDNFPPEVNAPASRTFEHCREWVRNGAQVTIITCAPNFPKGEVFPGYKNSLWSTELVDGIRVVRVWTYIAKNEGLLKRIFDYISFMVSASIAALFVKNVDLIIGTSPQFFTVCAAAITSRFKRVPWIFELRDIWPESIKAVGAMGDSFLIRQLEKLELFLYRDCKKIVVVTHAFKDSLIRRGINSDKIDVVTNGVDLSNYSPREKDSELVDSLGLQGCFVAGYIGTHGMAHGLETLLNAAERLKSLPEGRDVKFLFLGDGARKKDLVMDAKSRNLDNVLFLDSVSKEQVSRYWSLLDVSIIHLKKTDLFNSVIPSKLFECMGMGIPVLHGVPGESAEIVRGEEVGITFESDDDEALADALLVMKSDTEAYQGFRSRCLEGALKYNRRNLALKMLDILKKVNV</sequence>
<evidence type="ECO:0000313" key="3">
    <source>
        <dbReference type="Proteomes" id="UP000196342"/>
    </source>
</evidence>
<reference evidence="2 3" key="1">
    <citation type="submission" date="2017-05" db="EMBL/GenBank/DDBJ databases">
        <title>Chromobacterium violaceum GHPS1 isolated from Hydrocarbon polluted soil in French Guiana display an awesome secondary metabolite arsenal and a battery of drug and heavy-metal-resistance and detoxification of xenobiotics proteins.</title>
        <authorList>
            <person name="Belbahri L."/>
        </authorList>
    </citation>
    <scope>NUCLEOTIDE SEQUENCE [LARGE SCALE GENOMIC DNA]</scope>
    <source>
        <strain evidence="2 3">GHPS1</strain>
    </source>
</reference>
<dbReference type="RefSeq" id="WP_011137568.1">
    <property type="nucleotide sequence ID" value="NZ_JABXOB010000012.1"/>
</dbReference>
<dbReference type="AlphaFoldDB" id="A0A202B538"/>
<organism evidence="2 3">
    <name type="scientific">Chromobacterium violaceum</name>
    <dbReference type="NCBI Taxonomy" id="536"/>
    <lineage>
        <taxon>Bacteria</taxon>
        <taxon>Pseudomonadati</taxon>
        <taxon>Pseudomonadota</taxon>
        <taxon>Betaproteobacteria</taxon>
        <taxon>Neisseriales</taxon>
        <taxon>Chromobacteriaceae</taxon>
        <taxon>Chromobacterium</taxon>
    </lineage>
</organism>
<evidence type="ECO:0000313" key="2">
    <source>
        <dbReference type="EMBL" id="OVE46529.1"/>
    </source>
</evidence>